<feature type="non-terminal residue" evidence="14">
    <location>
        <position position="321"/>
    </location>
</feature>
<feature type="region of interest" description="Disordered" evidence="12">
    <location>
        <begin position="256"/>
        <end position="321"/>
    </location>
</feature>
<dbReference type="GO" id="GO:0005634">
    <property type="term" value="C:nucleus"/>
    <property type="evidence" value="ECO:0007669"/>
    <property type="project" value="UniProtKB-SubCell"/>
</dbReference>
<dbReference type="AlphaFoldDB" id="A0A9P0CIP2"/>
<feature type="compositionally biased region" description="Polar residues" evidence="12">
    <location>
        <begin position="170"/>
        <end position="184"/>
    </location>
</feature>
<evidence type="ECO:0000256" key="2">
    <source>
        <dbReference type="ARBA" id="ARBA00006647"/>
    </source>
</evidence>
<evidence type="ECO:0000259" key="13">
    <source>
        <dbReference type="PROSITE" id="PS51030"/>
    </source>
</evidence>
<dbReference type="GO" id="GO:0043565">
    <property type="term" value="F:sequence-specific DNA binding"/>
    <property type="evidence" value="ECO:0007669"/>
    <property type="project" value="InterPro"/>
</dbReference>
<dbReference type="InterPro" id="IPR013088">
    <property type="entry name" value="Znf_NHR/GATA"/>
</dbReference>
<evidence type="ECO:0000256" key="1">
    <source>
        <dbReference type="ARBA" id="ARBA00004123"/>
    </source>
</evidence>
<dbReference type="Gene3D" id="3.30.50.10">
    <property type="entry name" value="Erythroid Transcription Factor GATA-1, subunit A"/>
    <property type="match status" value="1"/>
</dbReference>
<proteinExistence type="inferred from homology"/>
<dbReference type="PRINTS" id="PR00047">
    <property type="entry name" value="STROIDFINGER"/>
</dbReference>
<feature type="region of interest" description="Disordered" evidence="12">
    <location>
        <begin position="134"/>
        <end position="202"/>
    </location>
</feature>
<feature type="compositionally biased region" description="Polar residues" evidence="12">
    <location>
        <begin position="275"/>
        <end position="285"/>
    </location>
</feature>
<feature type="domain" description="Nuclear receptor" evidence="13">
    <location>
        <begin position="13"/>
        <end position="89"/>
    </location>
</feature>
<comment type="similarity">
    <text evidence="2">Belongs to the nuclear hormone receptor family. NR0 subfamily.</text>
</comment>
<keyword evidence="5" id="KW-0863">Zinc-finger</keyword>
<dbReference type="PANTHER" id="PTHR48092">
    <property type="entry name" value="KNIRPS-RELATED PROTEIN-RELATED"/>
    <property type="match status" value="1"/>
</dbReference>
<evidence type="ECO:0000256" key="5">
    <source>
        <dbReference type="ARBA" id="ARBA00022771"/>
    </source>
</evidence>
<dbReference type="PROSITE" id="PS00031">
    <property type="entry name" value="NUCLEAR_REC_DBD_1"/>
    <property type="match status" value="1"/>
</dbReference>
<dbReference type="InterPro" id="IPR050200">
    <property type="entry name" value="Nuclear_hormone_rcpt_NR3"/>
</dbReference>
<reference evidence="14" key="1">
    <citation type="submission" date="2022-01" db="EMBL/GenBank/DDBJ databases">
        <authorList>
            <person name="King R."/>
        </authorList>
    </citation>
    <scope>NUCLEOTIDE SEQUENCE</scope>
</reference>
<dbReference type="InterPro" id="IPR001628">
    <property type="entry name" value="Znf_hrmn_rcpt"/>
</dbReference>
<dbReference type="OrthoDB" id="5850793at2759"/>
<keyword evidence="11" id="KW-0539">Nucleus</keyword>
<dbReference type="SUPFAM" id="SSF57716">
    <property type="entry name" value="Glucocorticoid receptor-like (DNA-binding domain)"/>
    <property type="match status" value="1"/>
</dbReference>
<gene>
    <name evidence="14" type="ORF">PSYICH_LOCUS394</name>
</gene>
<keyword evidence="15" id="KW-1185">Reference proteome</keyword>
<dbReference type="Proteomes" id="UP001153636">
    <property type="component" value="Chromosome 1"/>
</dbReference>
<dbReference type="GO" id="GO:0003700">
    <property type="term" value="F:DNA-binding transcription factor activity"/>
    <property type="evidence" value="ECO:0007669"/>
    <property type="project" value="InterPro"/>
</dbReference>
<protein>
    <recommendedName>
        <fullName evidence="13">Nuclear receptor domain-containing protein</fullName>
    </recommendedName>
</protein>
<evidence type="ECO:0000256" key="6">
    <source>
        <dbReference type="ARBA" id="ARBA00022833"/>
    </source>
</evidence>
<evidence type="ECO:0000313" key="15">
    <source>
        <dbReference type="Proteomes" id="UP001153636"/>
    </source>
</evidence>
<accession>A0A9P0CIP2</accession>
<dbReference type="EMBL" id="OV651813">
    <property type="protein sequence ID" value="CAH1099894.1"/>
    <property type="molecule type" value="Genomic_DNA"/>
</dbReference>
<dbReference type="Pfam" id="PF00105">
    <property type="entry name" value="zf-C4"/>
    <property type="match status" value="1"/>
</dbReference>
<evidence type="ECO:0000256" key="9">
    <source>
        <dbReference type="ARBA" id="ARBA00023163"/>
    </source>
</evidence>
<keyword evidence="10" id="KW-0675">Receptor</keyword>
<name>A0A9P0CIP2_9CUCU</name>
<evidence type="ECO:0000256" key="11">
    <source>
        <dbReference type="ARBA" id="ARBA00023242"/>
    </source>
</evidence>
<keyword evidence="3" id="KW-0217">Developmental protein</keyword>
<feature type="compositionally biased region" description="Low complexity" evidence="12">
    <location>
        <begin position="263"/>
        <end position="272"/>
    </location>
</feature>
<keyword evidence="8" id="KW-0238">DNA-binding</keyword>
<dbReference type="SMART" id="SM00399">
    <property type="entry name" value="ZnF_C4"/>
    <property type="match status" value="1"/>
</dbReference>
<evidence type="ECO:0000256" key="10">
    <source>
        <dbReference type="ARBA" id="ARBA00023170"/>
    </source>
</evidence>
<evidence type="ECO:0000256" key="12">
    <source>
        <dbReference type="SAM" id="MobiDB-lite"/>
    </source>
</evidence>
<organism evidence="14 15">
    <name type="scientific">Psylliodes chrysocephalus</name>
    <dbReference type="NCBI Taxonomy" id="3402493"/>
    <lineage>
        <taxon>Eukaryota</taxon>
        <taxon>Metazoa</taxon>
        <taxon>Ecdysozoa</taxon>
        <taxon>Arthropoda</taxon>
        <taxon>Hexapoda</taxon>
        <taxon>Insecta</taxon>
        <taxon>Pterygota</taxon>
        <taxon>Neoptera</taxon>
        <taxon>Endopterygota</taxon>
        <taxon>Coleoptera</taxon>
        <taxon>Polyphaga</taxon>
        <taxon>Cucujiformia</taxon>
        <taxon>Chrysomeloidea</taxon>
        <taxon>Chrysomelidae</taxon>
        <taxon>Galerucinae</taxon>
        <taxon>Alticini</taxon>
        <taxon>Psylliodes</taxon>
    </lineage>
</organism>
<dbReference type="FunFam" id="3.30.50.10:FF:000034">
    <property type="entry name" value="CLUMA_CG002674, isoform A"/>
    <property type="match status" value="1"/>
</dbReference>
<dbReference type="PROSITE" id="PS51030">
    <property type="entry name" value="NUCLEAR_REC_DBD_2"/>
    <property type="match status" value="1"/>
</dbReference>
<evidence type="ECO:0000256" key="4">
    <source>
        <dbReference type="ARBA" id="ARBA00022723"/>
    </source>
</evidence>
<keyword evidence="4" id="KW-0479">Metal-binding</keyword>
<keyword evidence="9" id="KW-0804">Transcription</keyword>
<evidence type="ECO:0000313" key="14">
    <source>
        <dbReference type="EMBL" id="CAH1099894.1"/>
    </source>
</evidence>
<keyword evidence="6" id="KW-0862">Zinc</keyword>
<evidence type="ECO:0000256" key="8">
    <source>
        <dbReference type="ARBA" id="ARBA00023125"/>
    </source>
</evidence>
<evidence type="ECO:0000256" key="7">
    <source>
        <dbReference type="ARBA" id="ARBA00023015"/>
    </source>
</evidence>
<dbReference type="GO" id="GO:0008270">
    <property type="term" value="F:zinc ion binding"/>
    <property type="evidence" value="ECO:0007669"/>
    <property type="project" value="UniProtKB-KW"/>
</dbReference>
<comment type="subcellular location">
    <subcellularLocation>
        <location evidence="1">Nucleus</location>
    </subcellularLocation>
</comment>
<keyword evidence="7" id="KW-0805">Transcription regulation</keyword>
<feature type="compositionally biased region" description="Low complexity" evidence="12">
    <location>
        <begin position="150"/>
        <end position="162"/>
    </location>
</feature>
<sequence>MDYDAVANNVIMNQLCKVCGEPAAGFHFGAFTCEGCKSFFGRTYNNISSISECKNNGQCVINKKNRTACKACRLRKCLFVGMSKSGSRYGRRSNWFKIHCLLQEQQQQQQQQAGSNMAAAANLLRPHPYLSPLFRNTPITTQHTTRDTSGRSSESDSGASSADPEDDLRSNSALSFLKSSASPNSDREFYTTKKLPSPSSDSEFFARKKLVSALNEVPSPSPTSLPSVSPSGVVPKWLPPLQGLADPAAWRDIWRAPPPIAAPAPDQDQPIDLSVKSQSALSQLSDRSDEDSDQEINIDVGMDEPLNKTMPLDLTLDRQIG</sequence>
<evidence type="ECO:0000256" key="3">
    <source>
        <dbReference type="ARBA" id="ARBA00022473"/>
    </source>
</evidence>